<dbReference type="PANTHER" id="PTHR33988">
    <property type="entry name" value="ENDORIBONUCLEASE MAZF-RELATED"/>
    <property type="match status" value="1"/>
</dbReference>
<dbReference type="GO" id="GO:0003677">
    <property type="term" value="F:DNA binding"/>
    <property type="evidence" value="ECO:0007669"/>
    <property type="project" value="InterPro"/>
</dbReference>
<evidence type="ECO:0000256" key="1">
    <source>
        <dbReference type="ARBA" id="ARBA00007521"/>
    </source>
</evidence>
<comment type="similarity">
    <text evidence="1">Belongs to the PemK/MazF family.</text>
</comment>
<dbReference type="InterPro" id="IPR003477">
    <property type="entry name" value="PemK-like"/>
</dbReference>
<dbReference type="GO" id="GO:0016075">
    <property type="term" value="P:rRNA catabolic process"/>
    <property type="evidence" value="ECO:0007669"/>
    <property type="project" value="TreeGrafter"/>
</dbReference>
<dbReference type="EMBL" id="FNEH01000023">
    <property type="protein sequence ID" value="SDJ01791.1"/>
    <property type="molecule type" value="Genomic_DNA"/>
</dbReference>
<dbReference type="GO" id="GO:0006402">
    <property type="term" value="P:mRNA catabolic process"/>
    <property type="evidence" value="ECO:0007669"/>
    <property type="project" value="TreeGrafter"/>
</dbReference>
<keyword evidence="2" id="KW-1277">Toxin-antitoxin system</keyword>
<dbReference type="Proteomes" id="UP000198945">
    <property type="component" value="Unassembled WGS sequence"/>
</dbReference>
<protein>
    <submittedName>
        <fullName evidence="3">mRNA interferase MazF</fullName>
    </submittedName>
</protein>
<dbReference type="InterPro" id="IPR011067">
    <property type="entry name" value="Plasmid_toxin/cell-grow_inhib"/>
</dbReference>
<dbReference type="GO" id="GO:0004521">
    <property type="term" value="F:RNA endonuclease activity"/>
    <property type="evidence" value="ECO:0007669"/>
    <property type="project" value="TreeGrafter"/>
</dbReference>
<evidence type="ECO:0000256" key="2">
    <source>
        <dbReference type="ARBA" id="ARBA00022649"/>
    </source>
</evidence>
<sequence length="157" mass="18352">MKWNKDKNIRDSGHWLASKIELIELKDEILKNNQKANIKRGGIFNVELGRGNIGAEKNKLRPCLIISRNILNNGQTVVIIPLSTKFDYKLISLKKVPRYKNHFILFADEYSFSRDDLCLKCEDIRVIDKVRIKDHLGNIKKFHLDMVKKRILFTLGF</sequence>
<dbReference type="AlphaFoldDB" id="A0A1M7NF66"/>
<organism evidence="3 4">
    <name type="scientific">Halanaerobium congolense</name>
    <dbReference type="NCBI Taxonomy" id="54121"/>
    <lineage>
        <taxon>Bacteria</taxon>
        <taxon>Bacillati</taxon>
        <taxon>Bacillota</taxon>
        <taxon>Clostridia</taxon>
        <taxon>Halanaerobiales</taxon>
        <taxon>Halanaerobiaceae</taxon>
        <taxon>Halanaerobium</taxon>
    </lineage>
</organism>
<reference evidence="3 4" key="1">
    <citation type="submission" date="2016-10" db="EMBL/GenBank/DDBJ databases">
        <authorList>
            <person name="de Groot N.N."/>
        </authorList>
    </citation>
    <scope>NUCLEOTIDE SEQUENCE [LARGE SCALE GENOMIC DNA]</scope>
    <source>
        <strain evidence="3 4">WG7</strain>
    </source>
</reference>
<proteinExistence type="inferred from homology"/>
<dbReference type="SUPFAM" id="SSF50118">
    <property type="entry name" value="Cell growth inhibitor/plasmid maintenance toxic component"/>
    <property type="match status" value="1"/>
</dbReference>
<evidence type="ECO:0000313" key="4">
    <source>
        <dbReference type="Proteomes" id="UP000198945"/>
    </source>
</evidence>
<dbReference type="STRING" id="54121.SAMN04515653_12423"/>
<dbReference type="PANTHER" id="PTHR33988:SF1">
    <property type="entry name" value="ENDORIBONUCLEASE MAZF7-RELATED"/>
    <property type="match status" value="1"/>
</dbReference>
<gene>
    <name evidence="3" type="ORF">SAMN04515654_12323</name>
</gene>
<dbReference type="Pfam" id="PF02452">
    <property type="entry name" value="PemK_toxin"/>
    <property type="match status" value="1"/>
</dbReference>
<dbReference type="OrthoDB" id="2083262at2"/>
<evidence type="ECO:0000313" key="3">
    <source>
        <dbReference type="EMBL" id="SDJ01791.1"/>
    </source>
</evidence>
<dbReference type="RefSeq" id="WP_073159718.1">
    <property type="nucleotide sequence ID" value="NZ_FNEH01000023.1"/>
</dbReference>
<name>A0A1M7NF66_9FIRM</name>
<accession>A0A1M7NF66</accession>
<dbReference type="Gene3D" id="2.30.30.110">
    <property type="match status" value="1"/>
</dbReference>